<dbReference type="SMART" id="SM00382">
    <property type="entry name" value="AAA"/>
    <property type="match status" value="1"/>
</dbReference>
<accession>A0A1I6I817</accession>
<dbReference type="CDD" id="cd03260">
    <property type="entry name" value="ABC_PstB_phosphate_transporter"/>
    <property type="match status" value="1"/>
</dbReference>
<evidence type="ECO:0000313" key="7">
    <source>
        <dbReference type="EMBL" id="SFR62885.1"/>
    </source>
</evidence>
<dbReference type="InterPro" id="IPR005670">
    <property type="entry name" value="PstB-like"/>
</dbReference>
<sequence length="277" mass="29557">MSEAREVAAAGDGRSDDGSTGGLRLAARGVTHGFEGETVFADVDLAVEPNEVLAVVGPSGSGKTTLLRLLACFEPPAAGVVTANDREVWAMTDEERLRVRRRLGMVFQHRSLFSATVASNAAYGLRVRASWGERIRAAVRGFLGSAETPRAAEEALRTVGMAEKADRHAASLSGGEAQRVAIARALAPEPDVLLFDEPTSNLDPRNTAIVEEAVRAARDRGMGVCLATHDMQQARRVSDRTAVLLGGEIIECGPTAKVFEAPTDSRTREFLDGELVY</sequence>
<dbReference type="PROSITE" id="PS00211">
    <property type="entry name" value="ABC_TRANSPORTER_1"/>
    <property type="match status" value="1"/>
</dbReference>
<dbReference type="SUPFAM" id="SSF52540">
    <property type="entry name" value="P-loop containing nucleoside triphosphate hydrolases"/>
    <property type="match status" value="1"/>
</dbReference>
<dbReference type="EMBL" id="FOYT01000002">
    <property type="protein sequence ID" value="SFR62885.1"/>
    <property type="molecule type" value="Genomic_DNA"/>
</dbReference>
<evidence type="ECO:0000256" key="2">
    <source>
        <dbReference type="ARBA" id="ARBA00022475"/>
    </source>
</evidence>
<feature type="domain" description="ABC transporter" evidence="6">
    <location>
        <begin position="25"/>
        <end position="271"/>
    </location>
</feature>
<keyword evidence="2" id="KW-0472">Membrane</keyword>
<evidence type="ECO:0000256" key="4">
    <source>
        <dbReference type="ARBA" id="ARBA00022840"/>
    </source>
</evidence>
<dbReference type="RefSeq" id="WP_089809006.1">
    <property type="nucleotide sequence ID" value="NZ_FOYT01000002.1"/>
</dbReference>
<evidence type="ECO:0000256" key="5">
    <source>
        <dbReference type="SAM" id="MobiDB-lite"/>
    </source>
</evidence>
<dbReference type="GO" id="GO:0016020">
    <property type="term" value="C:membrane"/>
    <property type="evidence" value="ECO:0007669"/>
    <property type="project" value="InterPro"/>
</dbReference>
<dbReference type="Proteomes" id="UP000198531">
    <property type="component" value="Unassembled WGS sequence"/>
</dbReference>
<gene>
    <name evidence="7" type="ORF">SAMN04487947_3034</name>
</gene>
<dbReference type="STRING" id="553469.SAMN04487947_3034"/>
<evidence type="ECO:0000259" key="6">
    <source>
        <dbReference type="PROSITE" id="PS50893"/>
    </source>
</evidence>
<keyword evidence="2" id="KW-1003">Cell membrane</keyword>
<dbReference type="InterPro" id="IPR003439">
    <property type="entry name" value="ABC_transporter-like_ATP-bd"/>
</dbReference>
<name>A0A1I6I817_9EURY</name>
<dbReference type="AlphaFoldDB" id="A0A1I6I817"/>
<organism evidence="7 8">
    <name type="scientific">Halogeometricum rufum</name>
    <dbReference type="NCBI Taxonomy" id="553469"/>
    <lineage>
        <taxon>Archaea</taxon>
        <taxon>Methanobacteriati</taxon>
        <taxon>Methanobacteriota</taxon>
        <taxon>Stenosarchaea group</taxon>
        <taxon>Halobacteria</taxon>
        <taxon>Halobacteriales</taxon>
        <taxon>Haloferacaceae</taxon>
        <taxon>Halogeometricum</taxon>
    </lineage>
</organism>
<reference evidence="8" key="1">
    <citation type="submission" date="2016-10" db="EMBL/GenBank/DDBJ databases">
        <authorList>
            <person name="Varghese N."/>
            <person name="Submissions S."/>
        </authorList>
    </citation>
    <scope>NUCLEOTIDE SEQUENCE [LARGE SCALE GENOMIC DNA]</scope>
    <source>
        <strain evidence="8">CGMCC 1.7736</strain>
    </source>
</reference>
<dbReference type="InterPro" id="IPR003593">
    <property type="entry name" value="AAA+_ATPase"/>
</dbReference>
<dbReference type="InterPro" id="IPR017871">
    <property type="entry name" value="ABC_transporter-like_CS"/>
</dbReference>
<dbReference type="PROSITE" id="PS50893">
    <property type="entry name" value="ABC_TRANSPORTER_2"/>
    <property type="match status" value="1"/>
</dbReference>
<dbReference type="GO" id="GO:0035435">
    <property type="term" value="P:phosphate ion transmembrane transport"/>
    <property type="evidence" value="ECO:0007669"/>
    <property type="project" value="InterPro"/>
</dbReference>
<dbReference type="GO" id="GO:0016887">
    <property type="term" value="F:ATP hydrolysis activity"/>
    <property type="evidence" value="ECO:0007669"/>
    <property type="project" value="InterPro"/>
</dbReference>
<keyword evidence="4 7" id="KW-0067">ATP-binding</keyword>
<dbReference type="PANTHER" id="PTHR43423">
    <property type="entry name" value="ABC TRANSPORTER I FAMILY MEMBER 17"/>
    <property type="match status" value="1"/>
</dbReference>
<protein>
    <submittedName>
        <fullName evidence="7">Tungstate transport system ATP-binding protein</fullName>
    </submittedName>
</protein>
<dbReference type="PANTHER" id="PTHR43423:SF1">
    <property type="entry name" value="ABC TRANSPORTER I FAMILY MEMBER 17"/>
    <property type="match status" value="1"/>
</dbReference>
<keyword evidence="8" id="KW-1185">Reference proteome</keyword>
<dbReference type="Gene3D" id="3.40.50.300">
    <property type="entry name" value="P-loop containing nucleotide triphosphate hydrolases"/>
    <property type="match status" value="1"/>
</dbReference>
<evidence type="ECO:0000256" key="1">
    <source>
        <dbReference type="ARBA" id="ARBA00022448"/>
    </source>
</evidence>
<evidence type="ECO:0000256" key="3">
    <source>
        <dbReference type="ARBA" id="ARBA00022741"/>
    </source>
</evidence>
<dbReference type="GO" id="GO:0005315">
    <property type="term" value="F:phosphate transmembrane transporter activity"/>
    <property type="evidence" value="ECO:0007669"/>
    <property type="project" value="InterPro"/>
</dbReference>
<feature type="region of interest" description="Disordered" evidence="5">
    <location>
        <begin position="1"/>
        <end position="21"/>
    </location>
</feature>
<dbReference type="InterPro" id="IPR027417">
    <property type="entry name" value="P-loop_NTPase"/>
</dbReference>
<dbReference type="Pfam" id="PF00005">
    <property type="entry name" value="ABC_tran"/>
    <property type="match status" value="1"/>
</dbReference>
<proteinExistence type="predicted"/>
<dbReference type="OrthoDB" id="57213at2157"/>
<keyword evidence="1" id="KW-0813">Transport</keyword>
<evidence type="ECO:0000313" key="8">
    <source>
        <dbReference type="Proteomes" id="UP000198531"/>
    </source>
</evidence>
<keyword evidence="3" id="KW-0547">Nucleotide-binding</keyword>
<dbReference type="GO" id="GO:0005524">
    <property type="term" value="F:ATP binding"/>
    <property type="evidence" value="ECO:0007669"/>
    <property type="project" value="UniProtKB-KW"/>
</dbReference>